<dbReference type="AlphaFoldDB" id="A0A3M7PVJ8"/>
<keyword evidence="3" id="KW-1185">Reference proteome</keyword>
<organism evidence="2 3">
    <name type="scientific">Brachionus plicatilis</name>
    <name type="common">Marine rotifer</name>
    <name type="synonym">Brachionus muelleri</name>
    <dbReference type="NCBI Taxonomy" id="10195"/>
    <lineage>
        <taxon>Eukaryota</taxon>
        <taxon>Metazoa</taxon>
        <taxon>Spiralia</taxon>
        <taxon>Gnathifera</taxon>
        <taxon>Rotifera</taxon>
        <taxon>Eurotatoria</taxon>
        <taxon>Monogononta</taxon>
        <taxon>Pseudotrocha</taxon>
        <taxon>Ploima</taxon>
        <taxon>Brachionidae</taxon>
        <taxon>Brachionus</taxon>
    </lineage>
</organism>
<name>A0A3M7PVJ8_BRAPC</name>
<reference evidence="2 3" key="1">
    <citation type="journal article" date="2018" name="Sci. Rep.">
        <title>Genomic signatures of local adaptation to the degree of environmental predictability in rotifers.</title>
        <authorList>
            <person name="Franch-Gras L."/>
            <person name="Hahn C."/>
            <person name="Garcia-Roger E.M."/>
            <person name="Carmona M.J."/>
            <person name="Serra M."/>
            <person name="Gomez A."/>
        </authorList>
    </citation>
    <scope>NUCLEOTIDE SEQUENCE [LARGE SCALE GENOMIC DNA]</scope>
    <source>
        <strain evidence="2">HYR1</strain>
    </source>
</reference>
<evidence type="ECO:0008006" key="4">
    <source>
        <dbReference type="Google" id="ProtNLM"/>
    </source>
</evidence>
<comment type="caution">
    <text evidence="2">The sequence shown here is derived from an EMBL/GenBank/DDBJ whole genome shotgun (WGS) entry which is preliminary data.</text>
</comment>
<protein>
    <recommendedName>
        <fullName evidence="4">RNA-directed DNA polymerase from mobile element jockey-like</fullName>
    </recommendedName>
</protein>
<sequence length="143" mass="16456">MTSDHYLIRTCLSVEHFTMDIQAQDKLDFKKADWNSFRAILSSNQKQPPSKFKKTQCPLLKTQFNQLTSDLRKKLCEYRNQNWLNFIEKMEQRPNNSRCGCPSKPVCSSESSVPSDRPVQPTRPSKPAYTTDLADPSDLTGRP</sequence>
<evidence type="ECO:0000313" key="2">
    <source>
        <dbReference type="EMBL" id="RNA03212.1"/>
    </source>
</evidence>
<evidence type="ECO:0000256" key="1">
    <source>
        <dbReference type="SAM" id="MobiDB-lite"/>
    </source>
</evidence>
<feature type="non-terminal residue" evidence="2">
    <location>
        <position position="143"/>
    </location>
</feature>
<proteinExistence type="predicted"/>
<accession>A0A3M7PVJ8</accession>
<evidence type="ECO:0000313" key="3">
    <source>
        <dbReference type="Proteomes" id="UP000276133"/>
    </source>
</evidence>
<gene>
    <name evidence="2" type="ORF">BpHYR1_031122</name>
</gene>
<dbReference type="Proteomes" id="UP000276133">
    <property type="component" value="Unassembled WGS sequence"/>
</dbReference>
<dbReference type="EMBL" id="REGN01008587">
    <property type="protein sequence ID" value="RNA03212.1"/>
    <property type="molecule type" value="Genomic_DNA"/>
</dbReference>
<feature type="region of interest" description="Disordered" evidence="1">
    <location>
        <begin position="93"/>
        <end position="143"/>
    </location>
</feature>